<protein>
    <submittedName>
        <fullName evidence="1">Uncharacterized protein</fullName>
    </submittedName>
</protein>
<accession>A0A0J6Y666</accession>
<evidence type="ECO:0000313" key="2">
    <source>
        <dbReference type="Proteomes" id="UP000054565"/>
    </source>
</evidence>
<sequence length="149" mass="15875">MYGIEPTNSGGVGWNRSVNSAVSSVTAGETRKVVSTSLVGISDPQSRAIRGSVLALDRNVFLKCCRWTEGSLNASSMQNVVDSILCYSTFGLVRFLAESCPRMAPRRGCRGERALTLDRIRYNLNQSKRPTGRAGLESGAAIGGGLGDC</sequence>
<name>A0A0J6Y666_COCIT</name>
<reference evidence="2" key="1">
    <citation type="journal article" date="2010" name="Genome Res.">
        <title>Population genomic sequencing of Coccidioides fungi reveals recent hybridization and transposon control.</title>
        <authorList>
            <person name="Neafsey D.E."/>
            <person name="Barker B.M."/>
            <person name="Sharpton T.J."/>
            <person name="Stajich J.E."/>
            <person name="Park D.J."/>
            <person name="Whiston E."/>
            <person name="Hung C.-Y."/>
            <person name="McMahan C."/>
            <person name="White J."/>
            <person name="Sykes S."/>
            <person name="Heiman D."/>
            <person name="Young S."/>
            <person name="Zeng Q."/>
            <person name="Abouelleil A."/>
            <person name="Aftuck L."/>
            <person name="Bessette D."/>
            <person name="Brown A."/>
            <person name="FitzGerald M."/>
            <person name="Lui A."/>
            <person name="Macdonald J.P."/>
            <person name="Priest M."/>
            <person name="Orbach M.J."/>
            <person name="Galgiani J.N."/>
            <person name="Kirkland T.N."/>
            <person name="Cole G.T."/>
            <person name="Birren B.W."/>
            <person name="Henn M.R."/>
            <person name="Taylor J.W."/>
            <person name="Rounsley S.D."/>
        </authorList>
    </citation>
    <scope>NUCLEOTIDE SEQUENCE [LARGE SCALE GENOMIC DNA]</scope>
    <source>
        <strain evidence="2">RMSCC 2394</strain>
    </source>
</reference>
<proteinExistence type="predicted"/>
<organism evidence="1 2">
    <name type="scientific">Coccidioides immitis RMSCC 2394</name>
    <dbReference type="NCBI Taxonomy" id="404692"/>
    <lineage>
        <taxon>Eukaryota</taxon>
        <taxon>Fungi</taxon>
        <taxon>Dikarya</taxon>
        <taxon>Ascomycota</taxon>
        <taxon>Pezizomycotina</taxon>
        <taxon>Eurotiomycetes</taxon>
        <taxon>Eurotiomycetidae</taxon>
        <taxon>Onygenales</taxon>
        <taxon>Onygenaceae</taxon>
        <taxon>Coccidioides</taxon>
    </lineage>
</organism>
<gene>
    <name evidence="1" type="ORF">CIRG_03847</name>
</gene>
<evidence type="ECO:0000313" key="1">
    <source>
        <dbReference type="EMBL" id="KMP04156.1"/>
    </source>
</evidence>
<dbReference type="AlphaFoldDB" id="A0A0J6Y666"/>
<dbReference type="EMBL" id="DS028094">
    <property type="protein sequence ID" value="KMP04156.1"/>
    <property type="molecule type" value="Genomic_DNA"/>
</dbReference>
<dbReference type="Proteomes" id="UP000054565">
    <property type="component" value="Unassembled WGS sequence"/>
</dbReference>